<reference evidence="2" key="1">
    <citation type="journal article" date="2019" name="Int. J. Syst. Evol. Microbiol.">
        <title>The Global Catalogue of Microorganisms (GCM) 10K type strain sequencing project: providing services to taxonomists for standard genome sequencing and annotation.</title>
        <authorList>
            <consortium name="The Broad Institute Genomics Platform"/>
            <consortium name="The Broad Institute Genome Sequencing Center for Infectious Disease"/>
            <person name="Wu L."/>
            <person name="Ma J."/>
        </authorList>
    </citation>
    <scope>NUCLEOTIDE SEQUENCE [LARGE SCALE GENOMIC DNA]</scope>
    <source>
        <strain evidence="2">TISTR 1571</strain>
    </source>
</reference>
<dbReference type="InterPro" id="IPR005370">
    <property type="entry name" value="UPF0180"/>
</dbReference>
<organism evidence="1 2">
    <name type="scientific">Piscibacillus salipiscarius</name>
    <dbReference type="NCBI Taxonomy" id="299480"/>
    <lineage>
        <taxon>Bacteria</taxon>
        <taxon>Bacillati</taxon>
        <taxon>Bacillota</taxon>
        <taxon>Bacilli</taxon>
        <taxon>Bacillales</taxon>
        <taxon>Bacillaceae</taxon>
        <taxon>Piscibacillus</taxon>
    </lineage>
</organism>
<protein>
    <submittedName>
        <fullName evidence="1">YkuS family protein</fullName>
    </submittedName>
</protein>
<dbReference type="Proteomes" id="UP001597452">
    <property type="component" value="Unassembled WGS sequence"/>
</dbReference>
<evidence type="ECO:0000313" key="1">
    <source>
        <dbReference type="EMBL" id="MFD2639947.1"/>
    </source>
</evidence>
<dbReference type="EMBL" id="JBHUMZ010000049">
    <property type="protein sequence ID" value="MFD2639947.1"/>
    <property type="molecule type" value="Genomic_DNA"/>
</dbReference>
<name>A0ABW5QEC7_9BACI</name>
<accession>A0ABW5QEC7</accession>
<gene>
    <name evidence="1" type="ORF">ACFSW4_13845</name>
</gene>
<comment type="caution">
    <text evidence="1">The sequence shown here is derived from an EMBL/GenBank/DDBJ whole genome shotgun (WGS) entry which is preliminary data.</text>
</comment>
<dbReference type="Pfam" id="PF03698">
    <property type="entry name" value="UPF0180"/>
    <property type="match status" value="1"/>
</dbReference>
<proteinExistence type="predicted"/>
<sequence>MARIAVEETLSDVKALLEQSGHDVVTLEGDNAAGCDCSCVSGQNQNVMGMSEATSDASIVNCDGMTAQEVVEEVNERLQKRS</sequence>
<dbReference type="RefSeq" id="WP_054754205.1">
    <property type="nucleotide sequence ID" value="NZ_JBHUMZ010000049.1"/>
</dbReference>
<evidence type="ECO:0000313" key="2">
    <source>
        <dbReference type="Proteomes" id="UP001597452"/>
    </source>
</evidence>
<keyword evidence="2" id="KW-1185">Reference proteome</keyword>